<dbReference type="Pfam" id="PF00013">
    <property type="entry name" value="KH_1"/>
    <property type="match status" value="5"/>
</dbReference>
<feature type="coiled-coil region" evidence="3">
    <location>
        <begin position="79"/>
        <end position="113"/>
    </location>
</feature>
<feature type="domain" description="K Homology" evidence="5">
    <location>
        <begin position="507"/>
        <end position="574"/>
    </location>
</feature>
<evidence type="ECO:0000256" key="2">
    <source>
        <dbReference type="PROSITE-ProRule" id="PRU00117"/>
    </source>
</evidence>
<protein>
    <recommendedName>
        <fullName evidence="5">K Homology domain-containing protein</fullName>
    </recommendedName>
</protein>
<evidence type="ECO:0000256" key="1">
    <source>
        <dbReference type="ARBA" id="ARBA00022737"/>
    </source>
</evidence>
<dbReference type="SMART" id="SM00322">
    <property type="entry name" value="KH"/>
    <property type="match status" value="6"/>
</dbReference>
<feature type="domain" description="K Homology" evidence="5">
    <location>
        <begin position="266"/>
        <end position="334"/>
    </location>
</feature>
<dbReference type="EMBL" id="HBEP01021396">
    <property type="protein sequence ID" value="CAD8492333.1"/>
    <property type="molecule type" value="Transcribed_RNA"/>
</dbReference>
<dbReference type="CDD" id="cd00105">
    <property type="entry name" value="KH-I"/>
    <property type="match status" value="4"/>
</dbReference>
<dbReference type="PROSITE" id="PS50084">
    <property type="entry name" value="KH_TYPE_1"/>
    <property type="match status" value="5"/>
</dbReference>
<accession>A0A7S0ESZ3</accession>
<keyword evidence="3" id="KW-0175">Coiled coil</keyword>
<feature type="domain" description="K Homology" evidence="5">
    <location>
        <begin position="200"/>
        <end position="265"/>
    </location>
</feature>
<keyword evidence="1" id="KW-0677">Repeat</keyword>
<proteinExistence type="predicted"/>
<dbReference type="GO" id="GO:0003723">
    <property type="term" value="F:RNA binding"/>
    <property type="evidence" value="ECO:0007669"/>
    <property type="project" value="UniProtKB-UniRule"/>
</dbReference>
<dbReference type="SUPFAM" id="SSF54791">
    <property type="entry name" value="Eukaryotic type KH-domain (KH-domain type I)"/>
    <property type="match status" value="6"/>
</dbReference>
<dbReference type="PANTHER" id="PTHR10288">
    <property type="entry name" value="KH DOMAIN CONTAINING RNA BINDING PROTEIN"/>
    <property type="match status" value="1"/>
</dbReference>
<feature type="domain" description="K Homology" evidence="5">
    <location>
        <begin position="577"/>
        <end position="657"/>
    </location>
</feature>
<feature type="region of interest" description="Disordered" evidence="4">
    <location>
        <begin position="376"/>
        <end position="409"/>
    </location>
</feature>
<dbReference type="InterPro" id="IPR036612">
    <property type="entry name" value="KH_dom_type_1_sf"/>
</dbReference>
<dbReference type="AlphaFoldDB" id="A0A7S0ESZ3"/>
<evidence type="ECO:0000259" key="5">
    <source>
        <dbReference type="SMART" id="SM00322"/>
    </source>
</evidence>
<feature type="domain" description="K Homology" evidence="5">
    <location>
        <begin position="337"/>
        <end position="430"/>
    </location>
</feature>
<dbReference type="InterPro" id="IPR004087">
    <property type="entry name" value="KH_dom"/>
</dbReference>
<reference evidence="6" key="1">
    <citation type="submission" date="2021-01" db="EMBL/GenBank/DDBJ databases">
        <authorList>
            <person name="Corre E."/>
            <person name="Pelletier E."/>
            <person name="Niang G."/>
            <person name="Scheremetjew M."/>
            <person name="Finn R."/>
            <person name="Kale V."/>
            <person name="Holt S."/>
            <person name="Cochrane G."/>
            <person name="Meng A."/>
            <person name="Brown T."/>
            <person name="Cohen L."/>
        </authorList>
    </citation>
    <scope>NUCLEOTIDE SEQUENCE</scope>
    <source>
        <strain evidence="6">CCMP1374</strain>
    </source>
</reference>
<dbReference type="Gene3D" id="3.30.1370.10">
    <property type="entry name" value="K Homology domain, type 1"/>
    <property type="match status" value="6"/>
</dbReference>
<evidence type="ECO:0000256" key="3">
    <source>
        <dbReference type="SAM" id="Coils"/>
    </source>
</evidence>
<evidence type="ECO:0000256" key="4">
    <source>
        <dbReference type="SAM" id="MobiDB-lite"/>
    </source>
</evidence>
<keyword evidence="2" id="KW-0694">RNA-binding</keyword>
<organism evidence="6">
    <name type="scientific">Phaeocystis antarctica</name>
    <dbReference type="NCBI Taxonomy" id="33657"/>
    <lineage>
        <taxon>Eukaryota</taxon>
        <taxon>Haptista</taxon>
        <taxon>Haptophyta</taxon>
        <taxon>Prymnesiophyceae</taxon>
        <taxon>Phaeocystales</taxon>
        <taxon>Phaeocystaceae</taxon>
        <taxon>Phaeocystis</taxon>
    </lineage>
</organism>
<feature type="region of interest" description="Disordered" evidence="4">
    <location>
        <begin position="29"/>
        <end position="48"/>
    </location>
</feature>
<gene>
    <name evidence="6" type="ORF">PANT1444_LOCUS12008</name>
</gene>
<sequence>MGENGQIKGESAQIELLQLKAQLVQVDEKRTDKLKRKPPGKQQTTSALEQNIRAKESEMQHTSLTIQQEKVYLKQIKLMKDEKKALDVWEKEMEELRTRRSQIQEQMRQVNERQDAARTVQLLDEAAQLLQLPLESVVEGRVTVSEEMSEMLTTPMWSKRMRASYAVTSHVTRKKPTGVRLLGAQESVDAASAFLQGYGTIVSHPMSVSDEELGLLIGKKGATIAQLQEETDCCFVLDKKNSTVAVLGLADAVESAVVQVRGIFETRKRVEVTLRYSAEQKGTLLGKGGATINRISTESGAQLDLGKDPDCSIRIHGLAPAVAKAKELLEELLFLKAACVQMLEVPGDVVESVMGKGGEKVRRLQSTHKVSIDWLRTPGAVSDGRGDRRHKSGAATRASPTPDNEPTKVKVRGSKEGVAAAVREISEIIERERKVEEVVHVQSQHVGMLLGKGGATINAVQKESGALLDMQKKADEGSSVQVVTIRGNSVQVKRAQAALEAVLKYEAESNEVLVVDAAMMPLLIGKGGEEINRIRSLTGAAIDAERDEKRPQFKLRGSKEAVEAARAALLESIESNTRVGVHVPLPWHCMDVIVGRNGDKLRKFEADYQVQMELPGQNLESDQVGSGSFLAITTSLHLRGRKKHVDTAAERLEQLSSAYAIEEVQLDDDDALLLSQLCLAEEVLLEELERKHSVSIRFEPVEGVLCFRGESSLVASRSVRELLRCERPTELLVPCGATPLALLRRVDGAELRALQALCAPVDVQVVEAAVRLFAKGRLLPAAQDVAEAWIAEHREDVQTLAVPPEVQGGFLRELPRLQAAHGVVAALEQMALSISGPHKHVCAAVAEARQYVRLHAHVEVTMTLDAEDLALVELLGRKQPADAPKLEVLRDQGLVRLRGNEVAVEHSKATLEALLAEAAQCAVTLPCNKAQLAKLTQRPQASRQGGRGISLLNRLQDTHDSIEDARTALQLYAKYRELVAKGTLQENITNLYAVGRETHWEVP</sequence>
<dbReference type="InterPro" id="IPR004088">
    <property type="entry name" value="KH_dom_type_1"/>
</dbReference>
<feature type="domain" description="K Homology" evidence="5">
    <location>
        <begin position="433"/>
        <end position="504"/>
    </location>
</feature>
<evidence type="ECO:0000313" key="6">
    <source>
        <dbReference type="EMBL" id="CAD8492333.1"/>
    </source>
</evidence>
<name>A0A7S0ESZ3_9EUKA</name>